<dbReference type="SUPFAM" id="SSF51197">
    <property type="entry name" value="Clavaminate synthase-like"/>
    <property type="match status" value="1"/>
</dbReference>
<dbReference type="InterPro" id="IPR042098">
    <property type="entry name" value="TauD-like_sf"/>
</dbReference>
<comment type="cofactor">
    <cofactor evidence="1">
        <name>Fe(2+)</name>
        <dbReference type="ChEBI" id="CHEBI:29033"/>
    </cofactor>
</comment>
<gene>
    <name evidence="6" type="primary">orf41</name>
</gene>
<keyword evidence="4" id="KW-0045">Antibiotic biosynthesis</keyword>
<accession>A0A8F2FAA2</accession>
<dbReference type="GO" id="GO:0017000">
    <property type="term" value="P:antibiotic biosynthetic process"/>
    <property type="evidence" value="ECO:0007669"/>
    <property type="project" value="UniProtKB-KW"/>
</dbReference>
<protein>
    <recommendedName>
        <fullName evidence="5">TauD/TfdA-like domain-containing protein</fullName>
    </recommendedName>
</protein>
<dbReference type="AlphaFoldDB" id="A0A8F2FAA2"/>
<keyword evidence="3" id="KW-0408">Iron</keyword>
<dbReference type="EMBL" id="MZ394730">
    <property type="protein sequence ID" value="QWT72297.1"/>
    <property type="molecule type" value="Genomic_DNA"/>
</dbReference>
<reference evidence="6" key="2">
    <citation type="submission" date="2021-06" db="EMBL/GenBank/DDBJ databases">
        <authorList>
            <person name="Alferova V.A."/>
            <person name="Mardanov A.V."/>
            <person name="Beletsky A.V."/>
            <person name="Ravin N.V."/>
            <person name="Osterman I.A."/>
            <person name="Terekhov S.S."/>
        </authorList>
    </citation>
    <scope>NUCLEOTIDE SEQUENCE</scope>
    <source>
        <strain evidence="6">INA-Ac-5812</strain>
    </source>
</reference>
<evidence type="ECO:0000256" key="3">
    <source>
        <dbReference type="ARBA" id="ARBA00023004"/>
    </source>
</evidence>
<dbReference type="InterPro" id="IPR003819">
    <property type="entry name" value="TauD/TfdA-like"/>
</dbReference>
<dbReference type="PANTHER" id="PTHR10696">
    <property type="entry name" value="GAMMA-BUTYROBETAINE HYDROXYLASE-RELATED"/>
    <property type="match status" value="1"/>
</dbReference>
<sequence length="328" mass="35083">MPYSDVDRFAGESIPVSDDAVPVVDAEAAAGDGPGWLRAHVGALRSVAVERGAVLVRGLELREPADAAGASRALTSELMAELEGFAPRTALPGGVYSSSQWPPDQPMCMHHELSSAARYPRWLVLSCLEQGSSGGAVSVADARAVLADLPSDVVAPFERDGWQLVRNYSPLLGVALADAFGTDDRAAVSAYCAAHGIAHEWTDAGGLRTRQTLPAVVEHPQTGERCWFNQIAFLNEWTMDPAVRELLLSEFGADGLPFTTFRGDGAALDRATVDTINEVYDRHTVPVPWRKGDLLLIDNIAAAHSRAPYRGERRVVVALGDPLARVGP</sequence>
<evidence type="ECO:0000256" key="1">
    <source>
        <dbReference type="ARBA" id="ARBA00001954"/>
    </source>
</evidence>
<dbReference type="Pfam" id="PF02668">
    <property type="entry name" value="TauD"/>
    <property type="match status" value="1"/>
</dbReference>
<proteinExistence type="predicted"/>
<dbReference type="PANTHER" id="PTHR10696:SF56">
    <property type="entry name" value="TAUD_TFDA-LIKE DOMAIN-CONTAINING PROTEIN"/>
    <property type="match status" value="1"/>
</dbReference>
<reference evidence="6" key="1">
    <citation type="journal article" date="2021" name="Angew. Chem. Int. Ed. Engl.">
        <title>Gausemycins A,B - cyclic lipoglycopeptides from Streptomyces sp.</title>
        <authorList>
            <person name="Tyurin A."/>
            <person name="Alferova V."/>
            <person name="Paramonov A."/>
            <person name="Shuvalov M."/>
            <person name="Kudryakova G."/>
            <person name="Rogozhin E."/>
            <person name="Zherebker A."/>
            <person name="Brylev V."/>
            <person name="Chistov A."/>
            <person name="Baranova A."/>
            <person name="Birykov M."/>
            <person name="Ivanov I."/>
            <person name="Prokhorenko I."/>
            <person name="Grammatikova N."/>
            <person name="Kravchenko T."/>
            <person name="Isakova E."/>
            <person name="Mirchink E."/>
            <person name="Gladkikh E."/>
            <person name="Svirshchevskaya E."/>
            <person name="Mardanov A."/>
            <person name="Beletsky A."/>
            <person name="Kocharovskaya M."/>
            <person name="Kulyaeva V."/>
            <person name="Shashkov A."/>
            <person name="Nifantiev N."/>
            <person name="Apt A."/>
            <person name="Majorov K."/>
            <person name="Efimova S."/>
            <person name="Ravin N."/>
            <person name="Nikolaev E."/>
            <person name="Ostroumova O."/>
            <person name="Katrukha G."/>
            <person name="Lapchinskaya O."/>
            <person name="Dontsova O."/>
            <person name="Terekhov S."/>
            <person name="Osterman I."/>
            <person name="Shenkarev Z."/>
            <person name="Korshun V.A."/>
        </authorList>
    </citation>
    <scope>NUCLEOTIDE SEQUENCE</scope>
    <source>
        <strain evidence="6">INA-Ac-5812</strain>
    </source>
</reference>
<name>A0A8F2FAA2_STRKN</name>
<evidence type="ECO:0000259" key="5">
    <source>
        <dbReference type="Pfam" id="PF02668"/>
    </source>
</evidence>
<dbReference type="RefSeq" id="WP_399933699.1">
    <property type="nucleotide sequence ID" value="NZ_CP172446.1"/>
</dbReference>
<dbReference type="GO" id="GO:0016491">
    <property type="term" value="F:oxidoreductase activity"/>
    <property type="evidence" value="ECO:0007669"/>
    <property type="project" value="UniProtKB-KW"/>
</dbReference>
<dbReference type="Gene3D" id="3.60.130.10">
    <property type="entry name" value="Clavaminate synthase-like"/>
    <property type="match status" value="1"/>
</dbReference>
<evidence type="ECO:0000313" key="6">
    <source>
        <dbReference type="EMBL" id="QWT72297.1"/>
    </source>
</evidence>
<evidence type="ECO:0000256" key="2">
    <source>
        <dbReference type="ARBA" id="ARBA00023002"/>
    </source>
</evidence>
<feature type="domain" description="TauD/TfdA-like" evidence="5">
    <location>
        <begin position="31"/>
        <end position="316"/>
    </location>
</feature>
<keyword evidence="2" id="KW-0560">Oxidoreductase</keyword>
<organism evidence="6">
    <name type="scientific">Streptomyces kanamyceticus</name>
    <dbReference type="NCBI Taxonomy" id="1967"/>
    <lineage>
        <taxon>Bacteria</taxon>
        <taxon>Bacillati</taxon>
        <taxon>Actinomycetota</taxon>
        <taxon>Actinomycetes</taxon>
        <taxon>Kitasatosporales</taxon>
        <taxon>Streptomycetaceae</taxon>
        <taxon>Streptomyces</taxon>
    </lineage>
</organism>
<evidence type="ECO:0000256" key="4">
    <source>
        <dbReference type="ARBA" id="ARBA00023194"/>
    </source>
</evidence>
<dbReference type="InterPro" id="IPR050411">
    <property type="entry name" value="AlphaKG_dependent_hydroxylases"/>
</dbReference>